<keyword evidence="3" id="KW-0269">Exonuclease</keyword>
<dbReference type="PANTHER" id="PTHR30231:SF4">
    <property type="entry name" value="PROTEIN NEN2"/>
    <property type="match status" value="1"/>
</dbReference>
<dbReference type="NCBIfam" id="NF005927">
    <property type="entry name" value="PRK07942.1"/>
    <property type="match status" value="1"/>
</dbReference>
<dbReference type="PANTHER" id="PTHR30231">
    <property type="entry name" value="DNA POLYMERASE III SUBUNIT EPSILON"/>
    <property type="match status" value="1"/>
</dbReference>
<evidence type="ECO:0000256" key="1">
    <source>
        <dbReference type="ARBA" id="ARBA00022722"/>
    </source>
</evidence>
<dbReference type="OrthoDB" id="9791657at2"/>
<gene>
    <name evidence="5" type="ORF">FB560_1832</name>
</gene>
<organism evidence="5 6">
    <name type="scientific">Microbacterium saperdae</name>
    <dbReference type="NCBI Taxonomy" id="69368"/>
    <lineage>
        <taxon>Bacteria</taxon>
        <taxon>Bacillati</taxon>
        <taxon>Actinomycetota</taxon>
        <taxon>Actinomycetes</taxon>
        <taxon>Micrococcales</taxon>
        <taxon>Microbacteriaceae</taxon>
        <taxon>Microbacterium</taxon>
    </lineage>
</organism>
<protein>
    <submittedName>
        <fullName evidence="5">DNA polymerase-3 subunit epsilon</fullName>
    </submittedName>
</protein>
<keyword evidence="2" id="KW-0378">Hydrolase</keyword>
<sequence>MPRVYGVTVCLPMDVGRSSYREGMSTAPDLPAWLTRVGVFDLETTGVDVTTDRVVTAHVGVLDANGRQVAARSWLADPGIPIPEGATAVHGVTTTHARAHGRPAAEVVGEITAALRSLLAQGVPVVAYNASYDFSLLAHEATRHGIQPLADPSPIIDPLVIDKAYDRYRRGKRTLEVVAAHYAVPLEGAHEASADAIAAGRVAQALARQFVLPQSLTELHTRQVGWARSQAESLTEYFISIGRLEPEEALDGTWPVRPHASVL</sequence>
<comment type="caution">
    <text evidence="5">The sequence shown here is derived from an EMBL/GenBank/DDBJ whole genome shotgun (WGS) entry which is preliminary data.</text>
</comment>
<feature type="domain" description="Exonuclease" evidence="4">
    <location>
        <begin position="36"/>
        <end position="212"/>
    </location>
</feature>
<dbReference type="InterPro" id="IPR012337">
    <property type="entry name" value="RNaseH-like_sf"/>
</dbReference>
<evidence type="ECO:0000256" key="2">
    <source>
        <dbReference type="ARBA" id="ARBA00022801"/>
    </source>
</evidence>
<reference evidence="5 6" key="1">
    <citation type="submission" date="2019-06" db="EMBL/GenBank/DDBJ databases">
        <title>Sequencing the genomes of 1000 actinobacteria strains.</title>
        <authorList>
            <person name="Klenk H.-P."/>
        </authorList>
    </citation>
    <scope>NUCLEOTIDE SEQUENCE [LARGE SCALE GENOMIC DNA]</scope>
    <source>
        <strain evidence="5 6">DSM 20169</strain>
    </source>
</reference>
<dbReference type="SUPFAM" id="SSF53098">
    <property type="entry name" value="Ribonuclease H-like"/>
    <property type="match status" value="1"/>
</dbReference>
<dbReference type="GO" id="GO:0005829">
    <property type="term" value="C:cytosol"/>
    <property type="evidence" value="ECO:0007669"/>
    <property type="project" value="TreeGrafter"/>
</dbReference>
<evidence type="ECO:0000313" key="5">
    <source>
        <dbReference type="EMBL" id="TQL86188.1"/>
    </source>
</evidence>
<dbReference type="EMBL" id="VFOX01000001">
    <property type="protein sequence ID" value="TQL86188.1"/>
    <property type="molecule type" value="Genomic_DNA"/>
</dbReference>
<dbReference type="Gene3D" id="3.30.420.10">
    <property type="entry name" value="Ribonuclease H-like superfamily/Ribonuclease H"/>
    <property type="match status" value="1"/>
</dbReference>
<evidence type="ECO:0000313" key="6">
    <source>
        <dbReference type="Proteomes" id="UP000317209"/>
    </source>
</evidence>
<name>A0A543BN37_9MICO</name>
<accession>A0A543BN37</accession>
<dbReference type="InterPro" id="IPR013520">
    <property type="entry name" value="Ribonucl_H"/>
</dbReference>
<dbReference type="GO" id="GO:0008408">
    <property type="term" value="F:3'-5' exonuclease activity"/>
    <property type="evidence" value="ECO:0007669"/>
    <property type="project" value="TreeGrafter"/>
</dbReference>
<dbReference type="Proteomes" id="UP000317209">
    <property type="component" value="Unassembled WGS sequence"/>
</dbReference>
<keyword evidence="6" id="KW-1185">Reference proteome</keyword>
<proteinExistence type="predicted"/>
<dbReference type="CDD" id="cd06127">
    <property type="entry name" value="DEDDh"/>
    <property type="match status" value="1"/>
</dbReference>
<dbReference type="GO" id="GO:0003676">
    <property type="term" value="F:nucleic acid binding"/>
    <property type="evidence" value="ECO:0007669"/>
    <property type="project" value="InterPro"/>
</dbReference>
<evidence type="ECO:0000259" key="4">
    <source>
        <dbReference type="SMART" id="SM00479"/>
    </source>
</evidence>
<dbReference type="InterPro" id="IPR036397">
    <property type="entry name" value="RNaseH_sf"/>
</dbReference>
<keyword evidence="1" id="KW-0540">Nuclease</keyword>
<evidence type="ECO:0000256" key="3">
    <source>
        <dbReference type="ARBA" id="ARBA00022839"/>
    </source>
</evidence>
<dbReference type="Pfam" id="PF00929">
    <property type="entry name" value="RNase_T"/>
    <property type="match status" value="1"/>
</dbReference>
<dbReference type="SMART" id="SM00479">
    <property type="entry name" value="EXOIII"/>
    <property type="match status" value="1"/>
</dbReference>
<dbReference type="AlphaFoldDB" id="A0A543BN37"/>